<dbReference type="AlphaFoldDB" id="A0A8T8CAR9"/>
<dbReference type="EMBL" id="CP047261">
    <property type="protein sequence ID" value="QHF00649.1"/>
    <property type="molecule type" value="Genomic_DNA"/>
</dbReference>
<reference evidence="1 2" key="1">
    <citation type="journal article" date="2011" name="PLoS Pathog.">
        <title>Dynamic evolution of pathogenicity revealed by sequencing and comparative genomics of 19 Pseudomonas syringae isolates.</title>
        <authorList>
            <person name="Baltrus D.A."/>
            <person name="Nishimura M.T."/>
            <person name="Romanchuk A."/>
            <person name="Chang J.H."/>
            <person name="Mukhtar M.S."/>
            <person name="Cherkis K."/>
            <person name="Roach J."/>
            <person name="Grant S.R."/>
            <person name="Jones C.D."/>
            <person name="Dangl J.L."/>
        </authorList>
    </citation>
    <scope>NUCLEOTIDE SEQUENCE [LARGE SCALE GENOMIC DNA]</scope>
    <source>
        <strain evidence="1 2">ES4326</strain>
    </source>
</reference>
<gene>
    <name evidence="1" type="ORF">PMA4326_029565</name>
</gene>
<evidence type="ECO:0000313" key="2">
    <source>
        <dbReference type="Proteomes" id="UP000003811"/>
    </source>
</evidence>
<dbReference type="RefSeq" id="WP_007250523.1">
    <property type="nucleotide sequence ID" value="NZ_CP047261.1"/>
</dbReference>
<organism evidence="1 2">
    <name type="scientific">Pseudomonas syringae pv. maculicola str. ES4326</name>
    <dbReference type="NCBI Taxonomy" id="629265"/>
    <lineage>
        <taxon>Bacteria</taxon>
        <taxon>Pseudomonadati</taxon>
        <taxon>Pseudomonadota</taxon>
        <taxon>Gammaproteobacteria</taxon>
        <taxon>Pseudomonadales</taxon>
        <taxon>Pseudomonadaceae</taxon>
        <taxon>Pseudomonas</taxon>
    </lineage>
</organism>
<keyword evidence="1" id="KW-0614">Plasmid</keyword>
<proteinExistence type="predicted"/>
<protein>
    <submittedName>
        <fullName evidence="1">Uncharacterized protein</fullName>
    </submittedName>
</protein>
<accession>A0A8T8CAR9</accession>
<geneLocation type="plasmid" evidence="1 2">
    <name>pPma4326F</name>
</geneLocation>
<evidence type="ECO:0000313" key="1">
    <source>
        <dbReference type="EMBL" id="QHF00649.1"/>
    </source>
</evidence>
<name>A0A8T8CAR9_PSEYM</name>
<dbReference type="Proteomes" id="UP000003811">
    <property type="component" value="Plasmid pPma4326F"/>
</dbReference>
<sequence>MATALILTDVASEAFHTQQILSDLFDRVRACNTVAGALEEMANSKPDLVIVFGLEGFTSQPFKASARVITDSTPAMLMCVGPQVVGNGEPERSVKVVPPLNQTNVVKAIHELGLASIVNQSSLIKYSRPAN</sequence>